<organism evidence="7 8">
    <name type="scientific">Lentinula lateritia</name>
    <dbReference type="NCBI Taxonomy" id="40482"/>
    <lineage>
        <taxon>Eukaryota</taxon>
        <taxon>Fungi</taxon>
        <taxon>Dikarya</taxon>
        <taxon>Basidiomycota</taxon>
        <taxon>Agaricomycotina</taxon>
        <taxon>Agaricomycetes</taxon>
        <taxon>Agaricomycetidae</taxon>
        <taxon>Agaricales</taxon>
        <taxon>Marasmiineae</taxon>
        <taxon>Omphalotaceae</taxon>
        <taxon>Lentinula</taxon>
    </lineage>
</organism>
<dbReference type="EMBL" id="JANVFT010000058">
    <property type="protein sequence ID" value="KAJ4481821.1"/>
    <property type="molecule type" value="Genomic_DNA"/>
</dbReference>
<keyword evidence="4" id="KW-0418">Kinase</keyword>
<dbReference type="PANTHER" id="PTHR45646:SF11">
    <property type="entry name" value="SERINE_THREONINE-PROTEIN KINASE DOA"/>
    <property type="match status" value="1"/>
</dbReference>
<keyword evidence="3" id="KW-0547">Nucleotide-binding</keyword>
<protein>
    <submittedName>
        <fullName evidence="7">Kinase-like domain-containing protein</fullName>
    </submittedName>
</protein>
<feature type="domain" description="Protein kinase" evidence="6">
    <location>
        <begin position="39"/>
        <end position="423"/>
    </location>
</feature>
<dbReference type="Gene3D" id="1.10.510.10">
    <property type="entry name" value="Transferase(Phosphotransferase) domain 1"/>
    <property type="match status" value="1"/>
</dbReference>
<evidence type="ECO:0000256" key="1">
    <source>
        <dbReference type="ARBA" id="ARBA00022527"/>
    </source>
</evidence>
<evidence type="ECO:0000256" key="3">
    <source>
        <dbReference type="ARBA" id="ARBA00022741"/>
    </source>
</evidence>
<evidence type="ECO:0000259" key="6">
    <source>
        <dbReference type="PROSITE" id="PS50011"/>
    </source>
</evidence>
<reference evidence="7" key="1">
    <citation type="submission" date="2022-08" db="EMBL/GenBank/DDBJ databases">
        <title>A Global Phylogenomic Analysis of the Shiitake Genus Lentinula.</title>
        <authorList>
            <consortium name="DOE Joint Genome Institute"/>
            <person name="Sierra-Patev S."/>
            <person name="Min B."/>
            <person name="Naranjo-Ortiz M."/>
            <person name="Looney B."/>
            <person name="Konkel Z."/>
            <person name="Slot J.C."/>
            <person name="Sakamoto Y."/>
            <person name="Steenwyk J.L."/>
            <person name="Rokas A."/>
            <person name="Carro J."/>
            <person name="Camarero S."/>
            <person name="Ferreira P."/>
            <person name="Molpeceres G."/>
            <person name="Ruiz-Duenas F.J."/>
            <person name="Serrano A."/>
            <person name="Henrissat B."/>
            <person name="Drula E."/>
            <person name="Hughes K.W."/>
            <person name="Mata J.L."/>
            <person name="Ishikawa N.K."/>
            <person name="Vargas-Isla R."/>
            <person name="Ushijima S."/>
            <person name="Smith C.A."/>
            <person name="Ahrendt S."/>
            <person name="Andreopoulos W."/>
            <person name="He G."/>
            <person name="Labutti K."/>
            <person name="Lipzen A."/>
            <person name="Ng V."/>
            <person name="Riley R."/>
            <person name="Sandor L."/>
            <person name="Barry K."/>
            <person name="Martinez A.T."/>
            <person name="Xiao Y."/>
            <person name="Gibbons J.G."/>
            <person name="Terashima K."/>
            <person name="Grigoriev I.V."/>
            <person name="Hibbett D.S."/>
        </authorList>
    </citation>
    <scope>NUCLEOTIDE SEQUENCE</scope>
    <source>
        <strain evidence="7">RHP3577 ss4</strain>
    </source>
</reference>
<comment type="caution">
    <text evidence="7">The sequence shown here is derived from an EMBL/GenBank/DDBJ whole genome shotgun (WGS) entry which is preliminary data.</text>
</comment>
<dbReference type="SUPFAM" id="SSF56112">
    <property type="entry name" value="Protein kinase-like (PK-like)"/>
    <property type="match status" value="1"/>
</dbReference>
<dbReference type="Pfam" id="PF00069">
    <property type="entry name" value="Pkinase"/>
    <property type="match status" value="1"/>
</dbReference>
<dbReference type="Gene3D" id="3.30.200.20">
    <property type="entry name" value="Phosphorylase Kinase, domain 1"/>
    <property type="match status" value="1"/>
</dbReference>
<dbReference type="InterPro" id="IPR000719">
    <property type="entry name" value="Prot_kinase_dom"/>
</dbReference>
<gene>
    <name evidence="7" type="ORF">C8R41DRAFT_770684</name>
</gene>
<name>A0ABQ8V9J6_9AGAR</name>
<keyword evidence="2" id="KW-0808">Transferase</keyword>
<dbReference type="InterPro" id="IPR011009">
    <property type="entry name" value="Kinase-like_dom_sf"/>
</dbReference>
<dbReference type="PROSITE" id="PS50011">
    <property type="entry name" value="PROTEIN_KINASE_DOM"/>
    <property type="match status" value="1"/>
</dbReference>
<proteinExistence type="predicted"/>
<keyword evidence="1" id="KW-0723">Serine/threonine-protein kinase</keyword>
<keyword evidence="5" id="KW-0067">ATP-binding</keyword>
<keyword evidence="8" id="KW-1185">Reference proteome</keyword>
<evidence type="ECO:0000256" key="4">
    <source>
        <dbReference type="ARBA" id="ARBA00022777"/>
    </source>
</evidence>
<evidence type="ECO:0000313" key="7">
    <source>
        <dbReference type="EMBL" id="KAJ4481821.1"/>
    </source>
</evidence>
<evidence type="ECO:0000256" key="5">
    <source>
        <dbReference type="ARBA" id="ARBA00022840"/>
    </source>
</evidence>
<dbReference type="InterPro" id="IPR051175">
    <property type="entry name" value="CLK_kinases"/>
</dbReference>
<evidence type="ECO:0000256" key="2">
    <source>
        <dbReference type="ARBA" id="ARBA00022679"/>
    </source>
</evidence>
<evidence type="ECO:0000313" key="8">
    <source>
        <dbReference type="Proteomes" id="UP001150217"/>
    </source>
</evidence>
<dbReference type="PANTHER" id="PTHR45646">
    <property type="entry name" value="SERINE/THREONINE-PROTEIN KINASE DOA-RELATED"/>
    <property type="match status" value="1"/>
</dbReference>
<dbReference type="Proteomes" id="UP001150217">
    <property type="component" value="Unassembled WGS sequence"/>
</dbReference>
<sequence length="425" mass="48062">MLKRRFVPCIFDEVENVEDYQPGGFHPMRIGDKFDNGRYRILHKLGNGGSSTIWLARDEHSSEPGLGKLVTIKALRADASKINSPELVVPTLMPSSESFDFYRKVEDNFVAKGPNGTHMFIVYAFAGPSVRAISEFPENRRLRADLARKIAAQASSALQRIHHAGFIHGGGYILPKTSLCTSNFLFRSTDDVHKWSDDEVYYQLESPETDAVQMLNGQSIGPQVPSEVTEAVDPFIFFENDLLQERIVVVDFGQSYAASEPPKDYKPRTMMNYMSPETRFEGRVGPESDVWTLGCAIFEIRAGFPLFDPFFPSDAVILTRIVGTLGRLPDPWWNVFKNRHLFEEDGRPKTNGIAVTPSIRELLQSVGTRDEILDSDGGSMFEQTETRIDGTEVDFLVDLLEKMLRYRPEDRIGVDEVVNHPWFQV</sequence>
<dbReference type="SMART" id="SM00220">
    <property type="entry name" value="S_TKc"/>
    <property type="match status" value="1"/>
</dbReference>
<accession>A0ABQ8V9J6</accession>